<comment type="subcellular location">
    <subcellularLocation>
        <location evidence="1">Plastid</location>
        <location evidence="1">Chloroplast</location>
    </subcellularLocation>
</comment>
<dbReference type="GO" id="GO:0003729">
    <property type="term" value="F:mRNA binding"/>
    <property type="evidence" value="ECO:0007669"/>
    <property type="project" value="TreeGrafter"/>
</dbReference>
<dbReference type="CDD" id="cd21608">
    <property type="entry name" value="RRM2_NsCP33_like"/>
    <property type="match status" value="1"/>
</dbReference>
<evidence type="ECO:0000256" key="6">
    <source>
        <dbReference type="ARBA" id="ARBA00022884"/>
    </source>
</evidence>
<dbReference type="EMBL" id="DF973381">
    <property type="protein sequence ID" value="GAU28835.1"/>
    <property type="molecule type" value="Genomic_DNA"/>
</dbReference>
<reference evidence="12" key="1">
    <citation type="journal article" date="2017" name="Front. Plant Sci.">
        <title>Climate Clever Clovers: New Paradigm to Reduce the Environmental Footprint of Ruminants by Breeding Low Methanogenic Forages Utilizing Haplotype Variation.</title>
        <authorList>
            <person name="Kaur P."/>
            <person name="Appels R."/>
            <person name="Bayer P.E."/>
            <person name="Keeble-Gagnere G."/>
            <person name="Wang J."/>
            <person name="Hirakawa H."/>
            <person name="Shirasawa K."/>
            <person name="Vercoe P."/>
            <person name="Stefanova K."/>
            <person name="Durmic Z."/>
            <person name="Nichols P."/>
            <person name="Revell C."/>
            <person name="Isobe S.N."/>
            <person name="Edwards D."/>
            <person name="Erskine W."/>
        </authorList>
    </citation>
    <scope>NUCLEOTIDE SEQUENCE [LARGE SCALE GENOMIC DNA]</scope>
    <source>
        <strain evidence="12">cv. Daliak</strain>
    </source>
</reference>
<dbReference type="OrthoDB" id="439808at2759"/>
<feature type="region of interest" description="Disordered" evidence="9">
    <location>
        <begin position="1"/>
        <end position="32"/>
    </location>
</feature>
<evidence type="ECO:0000256" key="8">
    <source>
        <dbReference type="PROSITE-ProRule" id="PRU00176"/>
    </source>
</evidence>
<evidence type="ECO:0000313" key="12">
    <source>
        <dbReference type="Proteomes" id="UP000242715"/>
    </source>
</evidence>
<dbReference type="InterPro" id="IPR035979">
    <property type="entry name" value="RBD_domain_sf"/>
</dbReference>
<evidence type="ECO:0000256" key="3">
    <source>
        <dbReference type="ARBA" id="ARBA00022640"/>
    </source>
</evidence>
<dbReference type="PANTHER" id="PTHR48025">
    <property type="entry name" value="OS02G0815200 PROTEIN"/>
    <property type="match status" value="1"/>
</dbReference>
<sequence length="203" mass="22524">MIEYDDDDDDDEEEEEDNEEDEEEEVEDQPRRLFVGNLPFSLSSSQLAQLFGEAGTVVSVEEVGGRAIKVNFPAVPKASERVQMGTIYRGYVDSPHKIYAGNLGWDMTSQDLREAFAEQPGLLSAKVIYERNNGKSRGFGFVSFETSEDVEAALSNMNGVEVHGRPLRLKLVVDSNKPSSPPAIDQNKGNNVDSLEMLFGRSK</sequence>
<keyword evidence="4" id="KW-0507">mRNA processing</keyword>
<dbReference type="Pfam" id="PF00076">
    <property type="entry name" value="RRM_1"/>
    <property type="match status" value="2"/>
</dbReference>
<dbReference type="GO" id="GO:0009535">
    <property type="term" value="C:chloroplast thylakoid membrane"/>
    <property type="evidence" value="ECO:0007669"/>
    <property type="project" value="TreeGrafter"/>
</dbReference>
<gene>
    <name evidence="11" type="ORF">TSUD_21720</name>
</gene>
<dbReference type="Proteomes" id="UP000242715">
    <property type="component" value="Unassembled WGS sequence"/>
</dbReference>
<dbReference type="SMART" id="SM00360">
    <property type="entry name" value="RRM"/>
    <property type="match status" value="2"/>
</dbReference>
<dbReference type="PANTHER" id="PTHR48025:SF5">
    <property type="entry name" value="NUCLEOTIDE-BINDING ALPHA-BETA PLAIT DOMAIN-CONTAINING PROTEIN-RELATED"/>
    <property type="match status" value="1"/>
</dbReference>
<protein>
    <recommendedName>
        <fullName evidence="10">RRM domain-containing protein</fullName>
    </recommendedName>
</protein>
<dbReference type="SUPFAM" id="SSF54928">
    <property type="entry name" value="RNA-binding domain, RBD"/>
    <property type="match status" value="2"/>
</dbReference>
<dbReference type="InterPro" id="IPR050502">
    <property type="entry name" value="Euk_RNA-bind_prot"/>
</dbReference>
<evidence type="ECO:0000313" key="11">
    <source>
        <dbReference type="EMBL" id="GAU28835.1"/>
    </source>
</evidence>
<evidence type="ECO:0000256" key="5">
    <source>
        <dbReference type="ARBA" id="ARBA00022737"/>
    </source>
</evidence>
<evidence type="ECO:0000256" key="7">
    <source>
        <dbReference type="ARBA" id="ARBA00023274"/>
    </source>
</evidence>
<feature type="compositionally biased region" description="Acidic residues" evidence="9">
    <location>
        <begin position="1"/>
        <end position="27"/>
    </location>
</feature>
<dbReference type="GO" id="GO:1990904">
    <property type="term" value="C:ribonucleoprotein complex"/>
    <property type="evidence" value="ECO:0007669"/>
    <property type="project" value="UniProtKB-KW"/>
</dbReference>
<keyword evidence="7" id="KW-0687">Ribonucleoprotein</keyword>
<dbReference type="InterPro" id="IPR048289">
    <property type="entry name" value="RRM2_NsCP33-like"/>
</dbReference>
<name>A0A2Z6MYM6_TRISU</name>
<evidence type="ECO:0000256" key="2">
    <source>
        <dbReference type="ARBA" id="ARBA00022528"/>
    </source>
</evidence>
<evidence type="ECO:0000256" key="9">
    <source>
        <dbReference type="SAM" id="MobiDB-lite"/>
    </source>
</evidence>
<dbReference type="PROSITE" id="PS50102">
    <property type="entry name" value="RRM"/>
    <property type="match status" value="1"/>
</dbReference>
<accession>A0A2Z6MYM6</accession>
<dbReference type="GO" id="GO:0006397">
    <property type="term" value="P:mRNA processing"/>
    <property type="evidence" value="ECO:0007669"/>
    <property type="project" value="UniProtKB-KW"/>
</dbReference>
<keyword evidence="5" id="KW-0677">Repeat</keyword>
<dbReference type="InterPro" id="IPR012677">
    <property type="entry name" value="Nucleotide-bd_a/b_plait_sf"/>
</dbReference>
<evidence type="ECO:0000256" key="4">
    <source>
        <dbReference type="ARBA" id="ARBA00022664"/>
    </source>
</evidence>
<proteinExistence type="predicted"/>
<keyword evidence="2" id="KW-0150">Chloroplast</keyword>
<dbReference type="InterPro" id="IPR000504">
    <property type="entry name" value="RRM_dom"/>
</dbReference>
<keyword evidence="3" id="KW-0934">Plastid</keyword>
<evidence type="ECO:0000256" key="1">
    <source>
        <dbReference type="ARBA" id="ARBA00004229"/>
    </source>
</evidence>
<dbReference type="Gene3D" id="3.30.70.330">
    <property type="match status" value="2"/>
</dbReference>
<evidence type="ECO:0000259" key="10">
    <source>
        <dbReference type="PROSITE" id="PS50102"/>
    </source>
</evidence>
<dbReference type="GO" id="GO:1901259">
    <property type="term" value="P:chloroplast rRNA processing"/>
    <property type="evidence" value="ECO:0007669"/>
    <property type="project" value="TreeGrafter"/>
</dbReference>
<keyword evidence="6 8" id="KW-0694">RNA-binding</keyword>
<dbReference type="AlphaFoldDB" id="A0A2Z6MYM6"/>
<feature type="domain" description="RRM" evidence="10">
    <location>
        <begin position="96"/>
        <end position="174"/>
    </location>
</feature>
<keyword evidence="12" id="KW-1185">Reference proteome</keyword>
<organism evidence="11 12">
    <name type="scientific">Trifolium subterraneum</name>
    <name type="common">Subterranean clover</name>
    <dbReference type="NCBI Taxonomy" id="3900"/>
    <lineage>
        <taxon>Eukaryota</taxon>
        <taxon>Viridiplantae</taxon>
        <taxon>Streptophyta</taxon>
        <taxon>Embryophyta</taxon>
        <taxon>Tracheophyta</taxon>
        <taxon>Spermatophyta</taxon>
        <taxon>Magnoliopsida</taxon>
        <taxon>eudicotyledons</taxon>
        <taxon>Gunneridae</taxon>
        <taxon>Pentapetalae</taxon>
        <taxon>rosids</taxon>
        <taxon>fabids</taxon>
        <taxon>Fabales</taxon>
        <taxon>Fabaceae</taxon>
        <taxon>Papilionoideae</taxon>
        <taxon>50 kb inversion clade</taxon>
        <taxon>NPAAA clade</taxon>
        <taxon>Hologalegina</taxon>
        <taxon>IRL clade</taxon>
        <taxon>Trifolieae</taxon>
        <taxon>Trifolium</taxon>
    </lineage>
</organism>